<dbReference type="InterPro" id="IPR002139">
    <property type="entry name" value="Ribo/fructo_kinase"/>
</dbReference>
<dbReference type="EMBL" id="MU858064">
    <property type="protein sequence ID" value="KAK4216881.1"/>
    <property type="molecule type" value="Genomic_DNA"/>
</dbReference>
<gene>
    <name evidence="4" type="ORF">QBC37DRAFT_336991</name>
</gene>
<dbReference type="Proteomes" id="UP001301769">
    <property type="component" value="Unassembled WGS sequence"/>
</dbReference>
<dbReference type="GO" id="GO:0016301">
    <property type="term" value="F:kinase activity"/>
    <property type="evidence" value="ECO:0007669"/>
    <property type="project" value="UniProtKB-KW"/>
</dbReference>
<dbReference type="SUPFAM" id="SSF53613">
    <property type="entry name" value="Ribokinase-like"/>
    <property type="match status" value="1"/>
</dbReference>
<reference evidence="4" key="2">
    <citation type="submission" date="2023-05" db="EMBL/GenBank/DDBJ databases">
        <authorList>
            <consortium name="Lawrence Berkeley National Laboratory"/>
            <person name="Steindorff A."/>
            <person name="Hensen N."/>
            <person name="Bonometti L."/>
            <person name="Westerberg I."/>
            <person name="Brannstrom I.O."/>
            <person name="Guillou S."/>
            <person name="Cros-Aarteil S."/>
            <person name="Calhoun S."/>
            <person name="Haridas S."/>
            <person name="Kuo A."/>
            <person name="Mondo S."/>
            <person name="Pangilinan J."/>
            <person name="Riley R."/>
            <person name="Labutti K."/>
            <person name="Andreopoulos B."/>
            <person name="Lipzen A."/>
            <person name="Chen C."/>
            <person name="Yanf M."/>
            <person name="Daum C."/>
            <person name="Ng V."/>
            <person name="Clum A."/>
            <person name="Ohm R."/>
            <person name="Martin F."/>
            <person name="Silar P."/>
            <person name="Natvig D."/>
            <person name="Lalanne C."/>
            <person name="Gautier V."/>
            <person name="Ament-Velasquez S.L."/>
            <person name="Kruys A."/>
            <person name="Hutchinson M.I."/>
            <person name="Powell A.J."/>
            <person name="Barry K."/>
            <person name="Miller A.N."/>
            <person name="Grigoriev I.V."/>
            <person name="Debuchy R."/>
            <person name="Gladieux P."/>
            <person name="Thoren M.H."/>
            <person name="Johannesson H."/>
        </authorList>
    </citation>
    <scope>NUCLEOTIDE SEQUENCE</scope>
    <source>
        <strain evidence="4">PSN293</strain>
    </source>
</reference>
<dbReference type="PANTHER" id="PTHR10584">
    <property type="entry name" value="SUGAR KINASE"/>
    <property type="match status" value="1"/>
</dbReference>
<keyword evidence="1" id="KW-0808">Transferase</keyword>
<dbReference type="PRINTS" id="PR00990">
    <property type="entry name" value="RIBOKINASE"/>
</dbReference>
<sequence>MDYIALVPAHAQKNRHVHVHGENSLTMPGGHGLNQAIACVRMSHYKRDESALVGMVGEVDEHLLRTELRSHGIDIMHLRTTDEKTGAAHISVDPYGDSIVESHAYANDRLRPEHIPPLEDASTGRRPDLLLVQLEIPVDTVQHAVKLAREADPPIPVILNPAPDNTPVPEDLWAVDHLIMNAGRADELCRGSSFYSNLGTGSRKPGEYWDDASHFHDLGARCVIITMGQNGAIGSVRERHRKSRRRRFDSGALVASTPGSAVKDTTGASDAFIGAYAVEILRQMKAGEEEDISRAMEMGIKAGGLAVRDVGSMRSIPWRDEVMTMEFDGVDDAGD</sequence>
<keyword evidence="5" id="KW-1185">Reference proteome</keyword>
<proteinExistence type="predicted"/>
<comment type="caution">
    <text evidence="4">The sequence shown here is derived from an EMBL/GenBank/DDBJ whole genome shotgun (WGS) entry which is preliminary data.</text>
</comment>
<accession>A0AAN6YDZ7</accession>
<dbReference type="Pfam" id="PF00294">
    <property type="entry name" value="PfkB"/>
    <property type="match status" value="1"/>
</dbReference>
<dbReference type="InterPro" id="IPR011611">
    <property type="entry name" value="PfkB_dom"/>
</dbReference>
<evidence type="ECO:0000313" key="4">
    <source>
        <dbReference type="EMBL" id="KAK4216881.1"/>
    </source>
</evidence>
<name>A0AAN6YDZ7_9PEZI</name>
<evidence type="ECO:0000259" key="3">
    <source>
        <dbReference type="Pfam" id="PF00294"/>
    </source>
</evidence>
<dbReference type="PANTHER" id="PTHR10584:SF166">
    <property type="entry name" value="RIBOKINASE"/>
    <property type="match status" value="1"/>
</dbReference>
<keyword evidence="2" id="KW-0418">Kinase</keyword>
<feature type="domain" description="Carbohydrate kinase PfkB" evidence="3">
    <location>
        <begin position="4"/>
        <end position="318"/>
    </location>
</feature>
<dbReference type="AlphaFoldDB" id="A0AAN6YDZ7"/>
<dbReference type="GO" id="GO:0006796">
    <property type="term" value="P:phosphate-containing compound metabolic process"/>
    <property type="evidence" value="ECO:0007669"/>
    <property type="project" value="UniProtKB-ARBA"/>
</dbReference>
<dbReference type="Gene3D" id="3.40.1190.20">
    <property type="match status" value="1"/>
</dbReference>
<evidence type="ECO:0000313" key="5">
    <source>
        <dbReference type="Proteomes" id="UP001301769"/>
    </source>
</evidence>
<protein>
    <submittedName>
        <fullName evidence="4">Ribokinase-like protein</fullName>
    </submittedName>
</protein>
<evidence type="ECO:0000256" key="2">
    <source>
        <dbReference type="ARBA" id="ARBA00022777"/>
    </source>
</evidence>
<organism evidence="4 5">
    <name type="scientific">Rhypophila decipiens</name>
    <dbReference type="NCBI Taxonomy" id="261697"/>
    <lineage>
        <taxon>Eukaryota</taxon>
        <taxon>Fungi</taxon>
        <taxon>Dikarya</taxon>
        <taxon>Ascomycota</taxon>
        <taxon>Pezizomycotina</taxon>
        <taxon>Sordariomycetes</taxon>
        <taxon>Sordariomycetidae</taxon>
        <taxon>Sordariales</taxon>
        <taxon>Naviculisporaceae</taxon>
        <taxon>Rhypophila</taxon>
    </lineage>
</organism>
<dbReference type="InterPro" id="IPR029056">
    <property type="entry name" value="Ribokinase-like"/>
</dbReference>
<evidence type="ECO:0000256" key="1">
    <source>
        <dbReference type="ARBA" id="ARBA00022679"/>
    </source>
</evidence>
<reference evidence="4" key="1">
    <citation type="journal article" date="2023" name="Mol. Phylogenet. Evol.">
        <title>Genome-scale phylogeny and comparative genomics of the fungal order Sordariales.</title>
        <authorList>
            <person name="Hensen N."/>
            <person name="Bonometti L."/>
            <person name="Westerberg I."/>
            <person name="Brannstrom I.O."/>
            <person name="Guillou S."/>
            <person name="Cros-Aarteil S."/>
            <person name="Calhoun S."/>
            <person name="Haridas S."/>
            <person name="Kuo A."/>
            <person name="Mondo S."/>
            <person name="Pangilinan J."/>
            <person name="Riley R."/>
            <person name="LaButti K."/>
            <person name="Andreopoulos B."/>
            <person name="Lipzen A."/>
            <person name="Chen C."/>
            <person name="Yan M."/>
            <person name="Daum C."/>
            <person name="Ng V."/>
            <person name="Clum A."/>
            <person name="Steindorff A."/>
            <person name="Ohm R.A."/>
            <person name="Martin F."/>
            <person name="Silar P."/>
            <person name="Natvig D.O."/>
            <person name="Lalanne C."/>
            <person name="Gautier V."/>
            <person name="Ament-Velasquez S.L."/>
            <person name="Kruys A."/>
            <person name="Hutchinson M.I."/>
            <person name="Powell A.J."/>
            <person name="Barry K."/>
            <person name="Miller A.N."/>
            <person name="Grigoriev I.V."/>
            <person name="Debuchy R."/>
            <person name="Gladieux P."/>
            <person name="Hiltunen Thoren M."/>
            <person name="Johannesson H."/>
        </authorList>
    </citation>
    <scope>NUCLEOTIDE SEQUENCE</scope>
    <source>
        <strain evidence="4">PSN293</strain>
    </source>
</reference>